<evidence type="ECO:0000313" key="4">
    <source>
        <dbReference type="EMBL" id="KAF4382435.1"/>
    </source>
</evidence>
<dbReference type="Proteomes" id="UP000583929">
    <property type="component" value="Unassembled WGS sequence"/>
</dbReference>
<keyword evidence="5" id="KW-1185">Reference proteome</keyword>
<accession>A0A7J6GHN0</accession>
<gene>
    <name evidence="4" type="ORF">G4B88_011387</name>
</gene>
<dbReference type="InterPro" id="IPR002213">
    <property type="entry name" value="UDP_glucos_trans"/>
</dbReference>
<evidence type="ECO:0000256" key="2">
    <source>
        <dbReference type="ARBA" id="ARBA00022676"/>
    </source>
</evidence>
<dbReference type="SUPFAM" id="SSF53756">
    <property type="entry name" value="UDP-Glycosyltransferase/glycogen phosphorylase"/>
    <property type="match status" value="2"/>
</dbReference>
<dbReference type="Pfam" id="PF00201">
    <property type="entry name" value="UDPGT"/>
    <property type="match status" value="2"/>
</dbReference>
<dbReference type="Gene3D" id="3.40.50.2000">
    <property type="entry name" value="Glycogen Phosphorylase B"/>
    <property type="match status" value="4"/>
</dbReference>
<keyword evidence="2" id="KW-0328">Glycosyltransferase</keyword>
<evidence type="ECO:0000256" key="3">
    <source>
        <dbReference type="ARBA" id="ARBA00022679"/>
    </source>
</evidence>
<dbReference type="GO" id="GO:0035251">
    <property type="term" value="F:UDP-glucosyltransferase activity"/>
    <property type="evidence" value="ECO:0007669"/>
    <property type="project" value="TreeGrafter"/>
</dbReference>
<sequence>MQNEKRELEIFFLPFMSHGHMIPLTDMAKLFAERGVKTTIITTPINTPFLSKTIKRTKPLGREISIKTIDFPHSKSGGQLPQWCQNLDSVPSQDLFMTFFETTSQLREPLEHLLGEHRPSCLVADMFFPWATEAAAKFGIPRLVFHVISVMSLCAWQCLKLHKPHNRVSSHFEPFLIPNLPGEIKLTRMQLPEFRGKESSIDEFDCLKWLDSKKPNSVLYVSFGSEARFTASQLIEIASGLEASGHQFIWVVRRNKEETKEEVEWLPKGFEQRMKGKGVIIRDWAPQMLILDHEAVGGFVTHCGWNSILEAVSSGVPMVTWPISAEQFFNEKLVTQILKIGIEVGVQKWVKFVGDSVERRAFVRAATRVMEGEEAEEMRSRATKFAQMAKYADIQTHQHHHHQLHVFFLPLMAQGHIIPAIDMAKLFASRGQRSTIIITPHFLPFLSKSINQNTDSATQIDVLTINIPTYEVGLPEGIESLHMATTPEMVSKFFQALPMLGPQIEQLIKRHRPDGLIADMLFPWATDVAAKFGIPRFMFHGTCYFSLCACTSMIRYEPHTKVSSEYETFIIPNLPDKIEFTASRVADFYKEDVEPEFIKLFKDIHEDEMRCNGVLVNSFYELEPAYADHYNNVLGIKSWHIGPLFLNSKGMNPGETGNRGMESSIDKQVWLKWLDSKKPNSVVYVCFGSLTTFEDKQLMEIAMALEGSGQEFIWVVRKEKQEGIKEEWLPEGFEERMEGKGLIIRGWAPQVLILGHEAVGGFVTHCGWNSILEGVCAGLPMVAWPVSAEQFYNEKLVTQILGIGIGVGVNKWSRCGGDFVKREKLENALRKVMKGEEAEEMRSKAKGFAEMAKRAIEEGGSSYMDLEAFFDELRLARLSLQIQFTFWFVLQSS</sequence>
<comment type="similarity">
    <text evidence="1">Belongs to the UDP-glycosyltransferase family.</text>
</comment>
<keyword evidence="3" id="KW-0808">Transferase</keyword>
<dbReference type="CDD" id="cd03784">
    <property type="entry name" value="GT1_Gtf-like"/>
    <property type="match status" value="2"/>
</dbReference>
<dbReference type="AlphaFoldDB" id="A0A7J6GHN0"/>
<dbReference type="PANTHER" id="PTHR48047">
    <property type="entry name" value="GLYCOSYLTRANSFERASE"/>
    <property type="match status" value="1"/>
</dbReference>
<comment type="caution">
    <text evidence="4">The sequence shown here is derived from an EMBL/GenBank/DDBJ whole genome shotgun (WGS) entry which is preliminary data.</text>
</comment>
<dbReference type="PANTHER" id="PTHR48047:SF135">
    <property type="entry name" value="GLYCOSYLTRANSFERASE"/>
    <property type="match status" value="1"/>
</dbReference>
<dbReference type="FunFam" id="3.40.50.2000:FF:000047">
    <property type="entry name" value="Glycosyltransferase"/>
    <property type="match status" value="2"/>
</dbReference>
<protein>
    <submittedName>
        <fullName evidence="4">Uncharacterized protein</fullName>
    </submittedName>
</protein>
<name>A0A7J6GHN0_CANSA</name>
<evidence type="ECO:0000256" key="1">
    <source>
        <dbReference type="ARBA" id="ARBA00009995"/>
    </source>
</evidence>
<dbReference type="InterPro" id="IPR035595">
    <property type="entry name" value="UDP_glycos_trans_CS"/>
</dbReference>
<dbReference type="PROSITE" id="PS00375">
    <property type="entry name" value="UDPGT"/>
    <property type="match status" value="2"/>
</dbReference>
<evidence type="ECO:0000313" key="5">
    <source>
        <dbReference type="Proteomes" id="UP000583929"/>
    </source>
</evidence>
<dbReference type="FunFam" id="3.40.50.2000:FF:000071">
    <property type="entry name" value="Glycosyltransferase"/>
    <property type="match status" value="1"/>
</dbReference>
<reference evidence="4 5" key="1">
    <citation type="journal article" date="2020" name="bioRxiv">
        <title>Sequence and annotation of 42 cannabis genomes reveals extensive copy number variation in cannabinoid synthesis and pathogen resistance genes.</title>
        <authorList>
            <person name="Mckernan K.J."/>
            <person name="Helbert Y."/>
            <person name="Kane L.T."/>
            <person name="Ebling H."/>
            <person name="Zhang L."/>
            <person name="Liu B."/>
            <person name="Eaton Z."/>
            <person name="Mclaughlin S."/>
            <person name="Kingan S."/>
            <person name="Baybayan P."/>
            <person name="Concepcion G."/>
            <person name="Jordan M."/>
            <person name="Riva A."/>
            <person name="Barbazuk W."/>
            <person name="Harkins T."/>
        </authorList>
    </citation>
    <scope>NUCLEOTIDE SEQUENCE [LARGE SCALE GENOMIC DNA]</scope>
    <source>
        <strain evidence="5">cv. Jamaican Lion 4</strain>
        <tissue evidence="4">Leaf</tissue>
    </source>
</reference>
<dbReference type="EMBL" id="JAATIQ010000101">
    <property type="protein sequence ID" value="KAF4382435.1"/>
    <property type="molecule type" value="Genomic_DNA"/>
</dbReference>
<proteinExistence type="inferred from homology"/>
<organism evidence="4 5">
    <name type="scientific">Cannabis sativa</name>
    <name type="common">Hemp</name>
    <name type="synonym">Marijuana</name>
    <dbReference type="NCBI Taxonomy" id="3483"/>
    <lineage>
        <taxon>Eukaryota</taxon>
        <taxon>Viridiplantae</taxon>
        <taxon>Streptophyta</taxon>
        <taxon>Embryophyta</taxon>
        <taxon>Tracheophyta</taxon>
        <taxon>Spermatophyta</taxon>
        <taxon>Magnoliopsida</taxon>
        <taxon>eudicotyledons</taxon>
        <taxon>Gunneridae</taxon>
        <taxon>Pentapetalae</taxon>
        <taxon>rosids</taxon>
        <taxon>fabids</taxon>
        <taxon>Rosales</taxon>
        <taxon>Cannabaceae</taxon>
        <taxon>Cannabis</taxon>
    </lineage>
</organism>